<dbReference type="Pfam" id="PF01281">
    <property type="entry name" value="Ribosomal_L9_N"/>
    <property type="match status" value="1"/>
</dbReference>
<keyword evidence="5 7" id="KW-0687">Ribonucleoprotein</keyword>
<keyword evidence="2 7" id="KW-0699">rRNA-binding</keyword>
<dbReference type="NCBIfam" id="TIGR00158">
    <property type="entry name" value="L9"/>
    <property type="match status" value="1"/>
</dbReference>
<dbReference type="GO" id="GO:0019843">
    <property type="term" value="F:rRNA binding"/>
    <property type="evidence" value="ECO:0007669"/>
    <property type="project" value="UniProtKB-UniRule"/>
</dbReference>
<dbReference type="PROSITE" id="PS00651">
    <property type="entry name" value="RIBOSOMAL_L9"/>
    <property type="match status" value="1"/>
</dbReference>
<dbReference type="InterPro" id="IPR009027">
    <property type="entry name" value="Ribosomal_bL9/RNase_H1_N"/>
</dbReference>
<dbReference type="Gene3D" id="3.10.430.100">
    <property type="entry name" value="Ribosomal protein L9, C-terminal domain"/>
    <property type="match status" value="1"/>
</dbReference>
<gene>
    <name evidence="7 10" type="primary">rplI</name>
    <name evidence="10" type="ORF">H0921_08990</name>
</gene>
<dbReference type="SUPFAM" id="SSF55653">
    <property type="entry name" value="Ribosomal protein L9 C-domain"/>
    <property type="match status" value="1"/>
</dbReference>
<comment type="caution">
    <text evidence="10">The sequence shown here is derived from an EMBL/GenBank/DDBJ whole genome shotgun (WGS) entry which is preliminary data.</text>
</comment>
<dbReference type="Gene3D" id="3.40.5.10">
    <property type="entry name" value="Ribosomal protein L9, N-terminal domain"/>
    <property type="match status" value="1"/>
</dbReference>
<dbReference type="AlphaFoldDB" id="A0A7V8VE26"/>
<dbReference type="GO" id="GO:0006412">
    <property type="term" value="P:translation"/>
    <property type="evidence" value="ECO:0007669"/>
    <property type="project" value="UniProtKB-UniRule"/>
</dbReference>
<evidence type="ECO:0000256" key="8">
    <source>
        <dbReference type="SAM" id="MobiDB-lite"/>
    </source>
</evidence>
<sequence>MAKKSSAKAAGQAATTASTQRQPKKKIKKRQQVKKDPHGNVFVVLVQDVPHLGRQGEVVRVRPGYARNYLYPYGLAVPPTEENLRRLEQYKIQVQKAREAKIADLKVLAEQLSRLPVITIEANANEEGHLYGSIGPVEISKYLKGKNLLVEPEMIRMEQHIKEANTIVEVPVHLGYSIEAKIQVAVIAATRR</sequence>
<proteinExistence type="inferred from homology"/>
<evidence type="ECO:0000256" key="2">
    <source>
        <dbReference type="ARBA" id="ARBA00022730"/>
    </source>
</evidence>
<comment type="similarity">
    <text evidence="1 7">Belongs to the bacterial ribosomal protein bL9 family.</text>
</comment>
<feature type="region of interest" description="Disordered" evidence="8">
    <location>
        <begin position="1"/>
        <end position="35"/>
    </location>
</feature>
<dbReference type="GO" id="GO:0003735">
    <property type="term" value="F:structural constituent of ribosome"/>
    <property type="evidence" value="ECO:0007669"/>
    <property type="project" value="InterPro"/>
</dbReference>
<dbReference type="Proteomes" id="UP000542342">
    <property type="component" value="Unassembled WGS sequence"/>
</dbReference>
<evidence type="ECO:0000256" key="5">
    <source>
        <dbReference type="ARBA" id="ARBA00023274"/>
    </source>
</evidence>
<evidence type="ECO:0000313" key="10">
    <source>
        <dbReference type="EMBL" id="MBA2226292.1"/>
    </source>
</evidence>
<name>A0A7V8VE26_9BACT</name>
<feature type="compositionally biased region" description="Low complexity" evidence="8">
    <location>
        <begin position="7"/>
        <end position="21"/>
    </location>
</feature>
<dbReference type="GO" id="GO:0005840">
    <property type="term" value="C:ribosome"/>
    <property type="evidence" value="ECO:0007669"/>
    <property type="project" value="UniProtKB-KW"/>
</dbReference>
<dbReference type="InterPro" id="IPR000244">
    <property type="entry name" value="Ribosomal_bL9"/>
</dbReference>
<dbReference type="SUPFAM" id="SSF55658">
    <property type="entry name" value="L9 N-domain-like"/>
    <property type="match status" value="1"/>
</dbReference>
<keyword evidence="11" id="KW-1185">Reference proteome</keyword>
<feature type="domain" description="Ribosomal protein L9" evidence="9">
    <location>
        <begin position="53"/>
        <end position="80"/>
    </location>
</feature>
<dbReference type="InterPro" id="IPR020069">
    <property type="entry name" value="Ribosomal_bL9_C"/>
</dbReference>
<dbReference type="PANTHER" id="PTHR21368">
    <property type="entry name" value="50S RIBOSOMAL PROTEIN L9"/>
    <property type="match status" value="1"/>
</dbReference>
<evidence type="ECO:0000256" key="3">
    <source>
        <dbReference type="ARBA" id="ARBA00022884"/>
    </source>
</evidence>
<dbReference type="InterPro" id="IPR036791">
    <property type="entry name" value="Ribosomal_bL9_C_sf"/>
</dbReference>
<keyword evidence="4 7" id="KW-0689">Ribosomal protein</keyword>
<feature type="compositionally biased region" description="Basic residues" evidence="8">
    <location>
        <begin position="22"/>
        <end position="32"/>
    </location>
</feature>
<evidence type="ECO:0000256" key="6">
    <source>
        <dbReference type="ARBA" id="ARBA00035292"/>
    </source>
</evidence>
<dbReference type="GO" id="GO:1990904">
    <property type="term" value="C:ribonucleoprotein complex"/>
    <property type="evidence" value="ECO:0007669"/>
    <property type="project" value="UniProtKB-KW"/>
</dbReference>
<comment type="function">
    <text evidence="7">Binds to the 23S rRNA.</text>
</comment>
<dbReference type="InterPro" id="IPR020070">
    <property type="entry name" value="Ribosomal_bL9_N"/>
</dbReference>
<dbReference type="Pfam" id="PF03948">
    <property type="entry name" value="Ribosomal_L9_C"/>
    <property type="match status" value="1"/>
</dbReference>
<accession>A0A7V8VE26</accession>
<organism evidence="10 11">
    <name type="scientific">Thermogemmata fonticola</name>
    <dbReference type="NCBI Taxonomy" id="2755323"/>
    <lineage>
        <taxon>Bacteria</taxon>
        <taxon>Pseudomonadati</taxon>
        <taxon>Planctomycetota</taxon>
        <taxon>Planctomycetia</taxon>
        <taxon>Gemmatales</taxon>
        <taxon>Gemmataceae</taxon>
        <taxon>Thermogemmata</taxon>
    </lineage>
</organism>
<evidence type="ECO:0000259" key="9">
    <source>
        <dbReference type="PROSITE" id="PS00651"/>
    </source>
</evidence>
<reference evidence="10 11" key="1">
    <citation type="submission" date="2020-07" db="EMBL/GenBank/DDBJ databases">
        <title>Thermogemmata thermophila gen. nov., sp. nov., a novel moderate thermophilic planctomycete from a Kamchatka hot spring.</title>
        <authorList>
            <person name="Elcheninov A.G."/>
            <person name="Podosokorskaya O.A."/>
            <person name="Kovaleva O.L."/>
            <person name="Novikov A."/>
            <person name="Bonch-Osmolovskaya E.A."/>
            <person name="Toshchakov S.V."/>
            <person name="Kublanov I.V."/>
        </authorList>
    </citation>
    <scope>NUCLEOTIDE SEQUENCE [LARGE SCALE GENOMIC DNA]</scope>
    <source>
        <strain evidence="10 11">2918</strain>
    </source>
</reference>
<dbReference type="HAMAP" id="MF_00503">
    <property type="entry name" value="Ribosomal_bL9"/>
    <property type="match status" value="1"/>
</dbReference>
<dbReference type="RefSeq" id="WP_194537732.1">
    <property type="nucleotide sequence ID" value="NZ_JACEFB010000005.1"/>
</dbReference>
<keyword evidence="3 7" id="KW-0694">RNA-binding</keyword>
<evidence type="ECO:0000313" key="11">
    <source>
        <dbReference type="Proteomes" id="UP000542342"/>
    </source>
</evidence>
<dbReference type="EMBL" id="JACEFB010000005">
    <property type="protein sequence ID" value="MBA2226292.1"/>
    <property type="molecule type" value="Genomic_DNA"/>
</dbReference>
<dbReference type="InterPro" id="IPR020594">
    <property type="entry name" value="Ribosomal_bL9_bac/chp"/>
</dbReference>
<evidence type="ECO:0000256" key="7">
    <source>
        <dbReference type="HAMAP-Rule" id="MF_00503"/>
    </source>
</evidence>
<protein>
    <recommendedName>
        <fullName evidence="6 7">Large ribosomal subunit protein bL9</fullName>
    </recommendedName>
</protein>
<evidence type="ECO:0000256" key="4">
    <source>
        <dbReference type="ARBA" id="ARBA00022980"/>
    </source>
</evidence>
<dbReference type="InterPro" id="IPR036935">
    <property type="entry name" value="Ribosomal_bL9_N_sf"/>
</dbReference>
<evidence type="ECO:0000256" key="1">
    <source>
        <dbReference type="ARBA" id="ARBA00010605"/>
    </source>
</evidence>